<evidence type="ECO:0000259" key="2">
    <source>
        <dbReference type="Pfam" id="PF08327"/>
    </source>
</evidence>
<dbReference type="SUPFAM" id="SSF55961">
    <property type="entry name" value="Bet v1-like"/>
    <property type="match status" value="1"/>
</dbReference>
<dbReference type="OrthoDB" id="285228at2"/>
<reference evidence="3 4" key="1">
    <citation type="submission" date="2019-02" db="EMBL/GenBank/DDBJ databases">
        <title>Deep-cultivation of Planctomycetes and their phenomic and genomic characterization uncovers novel biology.</title>
        <authorList>
            <person name="Wiegand S."/>
            <person name="Jogler M."/>
            <person name="Boedeker C."/>
            <person name="Pinto D."/>
            <person name="Vollmers J."/>
            <person name="Rivas-Marin E."/>
            <person name="Kohn T."/>
            <person name="Peeters S.H."/>
            <person name="Heuer A."/>
            <person name="Rast P."/>
            <person name="Oberbeckmann S."/>
            <person name="Bunk B."/>
            <person name="Jeske O."/>
            <person name="Meyerdierks A."/>
            <person name="Storesund J.E."/>
            <person name="Kallscheuer N."/>
            <person name="Luecker S."/>
            <person name="Lage O.M."/>
            <person name="Pohl T."/>
            <person name="Merkel B.J."/>
            <person name="Hornburger P."/>
            <person name="Mueller R.-W."/>
            <person name="Bruemmer F."/>
            <person name="Labrenz M."/>
            <person name="Spormann A.M."/>
            <person name="Op den Camp H."/>
            <person name="Overmann J."/>
            <person name="Amann R."/>
            <person name="Jetten M.S.M."/>
            <person name="Mascher T."/>
            <person name="Medema M.H."/>
            <person name="Devos D.P."/>
            <person name="Kaster A.-K."/>
            <person name="Ovreas L."/>
            <person name="Rohde M."/>
            <person name="Galperin M.Y."/>
            <person name="Jogler C."/>
        </authorList>
    </citation>
    <scope>NUCLEOTIDE SEQUENCE [LARGE SCALE GENOMIC DNA]</scope>
    <source>
        <strain evidence="3 4">Poly30</strain>
    </source>
</reference>
<proteinExistence type="inferred from homology"/>
<dbReference type="Gene3D" id="3.30.530.20">
    <property type="match status" value="1"/>
</dbReference>
<evidence type="ECO:0000256" key="1">
    <source>
        <dbReference type="ARBA" id="ARBA00006817"/>
    </source>
</evidence>
<dbReference type="Proteomes" id="UP000320390">
    <property type="component" value="Chromosome"/>
</dbReference>
<dbReference type="RefSeq" id="WP_145194411.1">
    <property type="nucleotide sequence ID" value="NZ_CP036434.1"/>
</dbReference>
<comment type="similarity">
    <text evidence="1">Belongs to the AHA1 family.</text>
</comment>
<gene>
    <name evidence="3" type="ORF">Poly30_04770</name>
</gene>
<dbReference type="InterPro" id="IPR023393">
    <property type="entry name" value="START-like_dom_sf"/>
</dbReference>
<evidence type="ECO:0000313" key="4">
    <source>
        <dbReference type="Proteomes" id="UP000320390"/>
    </source>
</evidence>
<sequence length="162" mass="17288">MTRSTGSQKMSNQDPETVARYEFEVPMEGSAEAVWAALTESTNAWWLADFRILGADSTVTFDAVPGGLLAERGKGGAGLVWYTVQMIVPGRSLHLVGHIAPSWGGPTLTMLQLVIDARGGSTVLRVSDALIGVCTDKQVGFLESGWKQLFTEGLAKYVAAAL</sequence>
<evidence type="ECO:0000313" key="3">
    <source>
        <dbReference type="EMBL" id="QDV04982.1"/>
    </source>
</evidence>
<accession>A0A518ELN5</accession>
<dbReference type="InterPro" id="IPR013538">
    <property type="entry name" value="ASHA1/2-like_C"/>
</dbReference>
<feature type="domain" description="Activator of Hsp90 ATPase homologue 1/2-like C-terminal" evidence="2">
    <location>
        <begin position="30"/>
        <end position="158"/>
    </location>
</feature>
<keyword evidence="4" id="KW-1185">Reference proteome</keyword>
<dbReference type="EMBL" id="CP036434">
    <property type="protein sequence ID" value="QDV04982.1"/>
    <property type="molecule type" value="Genomic_DNA"/>
</dbReference>
<name>A0A518ELN5_9BACT</name>
<dbReference type="Pfam" id="PF08327">
    <property type="entry name" value="AHSA1"/>
    <property type="match status" value="1"/>
</dbReference>
<dbReference type="AlphaFoldDB" id="A0A518ELN5"/>
<organism evidence="3 4">
    <name type="scientific">Saltatorellus ferox</name>
    <dbReference type="NCBI Taxonomy" id="2528018"/>
    <lineage>
        <taxon>Bacteria</taxon>
        <taxon>Pseudomonadati</taxon>
        <taxon>Planctomycetota</taxon>
        <taxon>Planctomycetia</taxon>
        <taxon>Planctomycetia incertae sedis</taxon>
        <taxon>Saltatorellus</taxon>
    </lineage>
</organism>
<protein>
    <recommendedName>
        <fullName evidence="2">Activator of Hsp90 ATPase homologue 1/2-like C-terminal domain-containing protein</fullName>
    </recommendedName>
</protein>